<comment type="caution">
    <text evidence="2">The sequence shown here is derived from an EMBL/GenBank/DDBJ whole genome shotgun (WGS) entry which is preliminary data.</text>
</comment>
<keyword evidence="1" id="KW-1133">Transmembrane helix</keyword>
<proteinExistence type="predicted"/>
<reference evidence="2 3" key="1">
    <citation type="journal article" date="2016" name="Sci. Rep.">
        <title>Metabolic traits of an uncultured archaeal lineage -MSBL1- from brine pools of the Red Sea.</title>
        <authorList>
            <person name="Mwirichia R."/>
            <person name="Alam I."/>
            <person name="Rashid M."/>
            <person name="Vinu M."/>
            <person name="Ba-Alawi W."/>
            <person name="Anthony Kamau A."/>
            <person name="Kamanda Ngugi D."/>
            <person name="Goker M."/>
            <person name="Klenk H.P."/>
            <person name="Bajic V."/>
            <person name="Stingl U."/>
        </authorList>
    </citation>
    <scope>NUCLEOTIDE SEQUENCE [LARGE SCALE GENOMIC DNA]</scope>
    <source>
        <strain evidence="2">SCGC-AAA259E17</strain>
    </source>
</reference>
<protein>
    <submittedName>
        <fullName evidence="2">Uncharacterized protein</fullName>
    </submittedName>
</protein>
<keyword evidence="1" id="KW-0472">Membrane</keyword>
<evidence type="ECO:0000313" key="3">
    <source>
        <dbReference type="Proteomes" id="UP000070373"/>
    </source>
</evidence>
<accession>A0A133UF74</accession>
<dbReference type="EMBL" id="LHXN01000025">
    <property type="protein sequence ID" value="KXA92881.1"/>
    <property type="molecule type" value="Genomic_DNA"/>
</dbReference>
<evidence type="ECO:0000256" key="1">
    <source>
        <dbReference type="SAM" id="Phobius"/>
    </source>
</evidence>
<evidence type="ECO:0000313" key="2">
    <source>
        <dbReference type="EMBL" id="KXA92881.1"/>
    </source>
</evidence>
<name>A0A133UF74_9EURY</name>
<keyword evidence="1" id="KW-0812">Transmembrane</keyword>
<dbReference type="Proteomes" id="UP000070373">
    <property type="component" value="Unassembled WGS sequence"/>
</dbReference>
<keyword evidence="3" id="KW-1185">Reference proteome</keyword>
<dbReference type="AlphaFoldDB" id="A0A133UF74"/>
<organism evidence="2 3">
    <name type="scientific">candidate division MSBL1 archaeon SCGC-AAA259E17</name>
    <dbReference type="NCBI Taxonomy" id="1698263"/>
    <lineage>
        <taxon>Archaea</taxon>
        <taxon>Methanobacteriati</taxon>
        <taxon>Methanobacteriota</taxon>
        <taxon>candidate division MSBL1</taxon>
    </lineage>
</organism>
<feature type="transmembrane region" description="Helical" evidence="1">
    <location>
        <begin position="41"/>
        <end position="59"/>
    </location>
</feature>
<sequence length="61" mass="6807">MRYLAPIAIILCIVGFLWFSSEISSASIEYISAWDLVGGGFWLFGLGFLIRVTSYAELVRS</sequence>
<gene>
    <name evidence="2" type="ORF">AKJ64_01975</name>
</gene>